<evidence type="ECO:0000313" key="2">
    <source>
        <dbReference type="Proteomes" id="UP000236884"/>
    </source>
</evidence>
<dbReference type="AlphaFoldDB" id="A0A0S3PV25"/>
<dbReference type="KEGG" id="vgo:GJW-30_1_02279"/>
<proteinExistence type="predicted"/>
<dbReference type="EMBL" id="AP014946">
    <property type="protein sequence ID" value="BAT59746.1"/>
    <property type="molecule type" value="Genomic_DNA"/>
</dbReference>
<evidence type="ECO:0000313" key="1">
    <source>
        <dbReference type="EMBL" id="BAT59746.1"/>
    </source>
</evidence>
<organism evidence="1 2">
    <name type="scientific">Variibacter gotjawalensis</name>
    <dbReference type="NCBI Taxonomy" id="1333996"/>
    <lineage>
        <taxon>Bacteria</taxon>
        <taxon>Pseudomonadati</taxon>
        <taxon>Pseudomonadota</taxon>
        <taxon>Alphaproteobacteria</taxon>
        <taxon>Hyphomicrobiales</taxon>
        <taxon>Nitrobacteraceae</taxon>
        <taxon>Variibacter</taxon>
    </lineage>
</organism>
<gene>
    <name evidence="1" type="ORF">GJW-30_1_02279</name>
</gene>
<keyword evidence="2" id="KW-1185">Reference proteome</keyword>
<sequence length="62" mass="7182">MNAYRAYQLNREGKVHRPPYVLDVASDEAALEAARTYLNGHDIEVWQGQRFIATLRHQTDKP</sequence>
<accession>A0A0S3PV25</accession>
<reference evidence="1 2" key="1">
    <citation type="submission" date="2015-08" db="EMBL/GenBank/DDBJ databases">
        <title>Investigation of the bacterial diversity of lava forest soil.</title>
        <authorList>
            <person name="Lee J.S."/>
        </authorList>
    </citation>
    <scope>NUCLEOTIDE SEQUENCE [LARGE SCALE GENOMIC DNA]</scope>
    <source>
        <strain evidence="1 2">GJW-30</strain>
    </source>
</reference>
<dbReference type="RefSeq" id="WP_096355368.1">
    <property type="nucleotide sequence ID" value="NZ_AP014946.1"/>
</dbReference>
<dbReference type="Proteomes" id="UP000236884">
    <property type="component" value="Chromosome"/>
</dbReference>
<protein>
    <submittedName>
        <fullName evidence="1">Uncharacterized protein</fullName>
    </submittedName>
</protein>
<dbReference type="OrthoDB" id="8255844at2"/>
<name>A0A0S3PV25_9BRAD</name>